<dbReference type="GO" id="GO:0016705">
    <property type="term" value="F:oxidoreductase activity, acting on paired donors, with incorporation or reduction of molecular oxygen"/>
    <property type="evidence" value="ECO:0007669"/>
    <property type="project" value="InterPro"/>
</dbReference>
<sequence>MITEAIMLIGGGYETVVAALAWTLALLPQNPQAQQRLYDEVDALNGALPSYADLDRLEWAKACFDEGQRLQGLLLQPRFAMIDDVIGGYRIRRGTLIGLPIYALQRDPRWWAPTPTAMSRSGSTTRTSSLPGPTWPSCPSAPGRTAVSVRPWVTWRPNSFSPSFINGSGYRSPPAGLPNTTLRCRGRSKVACRPSSPRCRYPPNGSSARRRDRPRVRGVGFGAAFPRTRPAGRTRR</sequence>
<accession>A0A1V3XI55</accession>
<organism evidence="3 4">
    <name type="scientific">Mycobacterium kansasii</name>
    <dbReference type="NCBI Taxonomy" id="1768"/>
    <lineage>
        <taxon>Bacteria</taxon>
        <taxon>Bacillati</taxon>
        <taxon>Actinomycetota</taxon>
        <taxon>Actinomycetes</taxon>
        <taxon>Mycobacteriales</taxon>
        <taxon>Mycobacteriaceae</taxon>
        <taxon>Mycobacterium</taxon>
    </lineage>
</organism>
<dbReference type="GO" id="GO:0005506">
    <property type="term" value="F:iron ion binding"/>
    <property type="evidence" value="ECO:0007669"/>
    <property type="project" value="InterPro"/>
</dbReference>
<dbReference type="Pfam" id="PF00067">
    <property type="entry name" value="p450"/>
    <property type="match status" value="1"/>
</dbReference>
<evidence type="ECO:0000313" key="4">
    <source>
        <dbReference type="Proteomes" id="UP000189229"/>
    </source>
</evidence>
<evidence type="ECO:0000256" key="1">
    <source>
        <dbReference type="ARBA" id="ARBA00010617"/>
    </source>
</evidence>
<dbReference type="Proteomes" id="UP000189229">
    <property type="component" value="Unassembled WGS sequence"/>
</dbReference>
<protein>
    <submittedName>
        <fullName evidence="3">Cytochrome P450 family protein</fullName>
    </submittedName>
</protein>
<evidence type="ECO:0000313" key="3">
    <source>
        <dbReference type="EMBL" id="OOK78788.1"/>
    </source>
</evidence>
<dbReference type="GO" id="GO:0004497">
    <property type="term" value="F:monooxygenase activity"/>
    <property type="evidence" value="ECO:0007669"/>
    <property type="project" value="InterPro"/>
</dbReference>
<dbReference type="InterPro" id="IPR036396">
    <property type="entry name" value="Cyt_P450_sf"/>
</dbReference>
<comment type="similarity">
    <text evidence="1">Belongs to the cytochrome P450 family.</text>
</comment>
<feature type="region of interest" description="Disordered" evidence="2">
    <location>
        <begin position="115"/>
        <end position="142"/>
    </location>
</feature>
<dbReference type="GO" id="GO:0020037">
    <property type="term" value="F:heme binding"/>
    <property type="evidence" value="ECO:0007669"/>
    <property type="project" value="InterPro"/>
</dbReference>
<feature type="compositionally biased region" description="Low complexity" evidence="2">
    <location>
        <begin position="119"/>
        <end position="132"/>
    </location>
</feature>
<dbReference type="EMBL" id="MVBM01000002">
    <property type="protein sequence ID" value="OOK78788.1"/>
    <property type="molecule type" value="Genomic_DNA"/>
</dbReference>
<comment type="caution">
    <text evidence="3">The sequence shown here is derived from an EMBL/GenBank/DDBJ whole genome shotgun (WGS) entry which is preliminary data.</text>
</comment>
<gene>
    <name evidence="3" type="ORF">BZL30_1610</name>
</gene>
<dbReference type="InterPro" id="IPR050121">
    <property type="entry name" value="Cytochrome_P450_monoxygenase"/>
</dbReference>
<proteinExistence type="inferred from homology"/>
<dbReference type="SUPFAM" id="SSF48264">
    <property type="entry name" value="Cytochrome P450"/>
    <property type="match status" value="1"/>
</dbReference>
<dbReference type="InterPro" id="IPR001128">
    <property type="entry name" value="Cyt_P450"/>
</dbReference>
<dbReference type="Gene3D" id="1.10.630.10">
    <property type="entry name" value="Cytochrome P450"/>
    <property type="match status" value="1"/>
</dbReference>
<name>A0A1V3XI55_MYCKA</name>
<dbReference type="PANTHER" id="PTHR24305">
    <property type="entry name" value="CYTOCHROME P450"/>
    <property type="match status" value="1"/>
</dbReference>
<feature type="compositionally biased region" description="Low complexity" evidence="2">
    <location>
        <begin position="193"/>
        <end position="203"/>
    </location>
</feature>
<evidence type="ECO:0000256" key="2">
    <source>
        <dbReference type="SAM" id="MobiDB-lite"/>
    </source>
</evidence>
<feature type="region of interest" description="Disordered" evidence="2">
    <location>
        <begin position="193"/>
        <end position="236"/>
    </location>
</feature>
<reference evidence="3 4" key="1">
    <citation type="submission" date="2017-02" db="EMBL/GenBank/DDBJ databases">
        <title>Complete genome sequences of Mycobacterium kansasii strains isolated from rhesus macaques.</title>
        <authorList>
            <person name="Panda A."/>
            <person name="Nagaraj S."/>
            <person name="Zhao X."/>
            <person name="Tettelin H."/>
            <person name="Detolla L.J."/>
        </authorList>
    </citation>
    <scope>NUCLEOTIDE SEQUENCE [LARGE SCALE GENOMIC DNA]</scope>
    <source>
        <strain evidence="3 4">11-3813</strain>
    </source>
</reference>
<dbReference type="AlphaFoldDB" id="A0A1V3XI55"/>
<dbReference type="PANTHER" id="PTHR24305:SF166">
    <property type="entry name" value="CYTOCHROME P450 12A4, MITOCHONDRIAL-RELATED"/>
    <property type="match status" value="1"/>
</dbReference>